<organism evidence="3 4">
    <name type="scientific">Arenicella xantha</name>
    <dbReference type="NCBI Taxonomy" id="644221"/>
    <lineage>
        <taxon>Bacteria</taxon>
        <taxon>Pseudomonadati</taxon>
        <taxon>Pseudomonadota</taxon>
        <taxon>Gammaproteobacteria</taxon>
        <taxon>Arenicellales</taxon>
        <taxon>Arenicellaceae</taxon>
        <taxon>Arenicella</taxon>
    </lineage>
</organism>
<dbReference type="PROSITE" id="PS00061">
    <property type="entry name" value="ADH_SHORT"/>
    <property type="match status" value="1"/>
</dbReference>
<name>A0A395JI78_9GAMM</name>
<keyword evidence="2" id="KW-0560">Oxidoreductase</keyword>
<comment type="similarity">
    <text evidence="1">Belongs to the short-chain dehydrogenases/reductases (SDR) family.</text>
</comment>
<sequence length="277" mass="30948">MHKAQQKTILITGCSSGIGRETARILRDHDFHVVASARKASDVIELERRGFETLLLDLDDSLSIQSAVEYIQTNHPNLFGLINNAAFGQPGAVEDLDRATLRAQFETNVFGTHELTRHLIPLLRQQTDARIIQISSVLGFVALPLRGAYVASKYALEGLSDTLRLELSNTNIKISLIEPGAIDTQFRANALIKLQQNIEIEQSRHKPNYTLALQRLSRAEPARFSASSERVSKDILHALTAKRPKLRYRITLPTIIIAQLKRILSTRMLDKIIGNNG</sequence>
<dbReference type="InParanoid" id="A0A395JI78"/>
<comment type="caution">
    <text evidence="3">The sequence shown here is derived from an EMBL/GenBank/DDBJ whole genome shotgun (WGS) entry which is preliminary data.</text>
</comment>
<dbReference type="InterPro" id="IPR036291">
    <property type="entry name" value="NAD(P)-bd_dom_sf"/>
</dbReference>
<dbReference type="PANTHER" id="PTHR44169">
    <property type="entry name" value="NADPH-DEPENDENT 1-ACYLDIHYDROXYACETONE PHOSPHATE REDUCTASE"/>
    <property type="match status" value="1"/>
</dbReference>
<dbReference type="EMBL" id="QNRT01000008">
    <property type="protein sequence ID" value="RBP48296.1"/>
    <property type="molecule type" value="Genomic_DNA"/>
</dbReference>
<dbReference type="SUPFAM" id="SSF51735">
    <property type="entry name" value="NAD(P)-binding Rossmann-fold domains"/>
    <property type="match status" value="1"/>
</dbReference>
<evidence type="ECO:0000313" key="3">
    <source>
        <dbReference type="EMBL" id="RBP48296.1"/>
    </source>
</evidence>
<keyword evidence="4" id="KW-1185">Reference proteome</keyword>
<dbReference type="Gene3D" id="3.40.50.720">
    <property type="entry name" value="NAD(P)-binding Rossmann-like Domain"/>
    <property type="match status" value="1"/>
</dbReference>
<dbReference type="PRINTS" id="PR00081">
    <property type="entry name" value="GDHRDH"/>
</dbReference>
<dbReference type="CDD" id="cd05374">
    <property type="entry name" value="17beta-HSD-like_SDR_c"/>
    <property type="match status" value="1"/>
</dbReference>
<dbReference type="PANTHER" id="PTHR44169:SF6">
    <property type="entry name" value="NADPH-DEPENDENT 1-ACYLDIHYDROXYACETONE PHOSPHATE REDUCTASE"/>
    <property type="match status" value="1"/>
</dbReference>
<evidence type="ECO:0000256" key="2">
    <source>
        <dbReference type="ARBA" id="ARBA00023002"/>
    </source>
</evidence>
<dbReference type="Proteomes" id="UP000253083">
    <property type="component" value="Unassembled WGS sequence"/>
</dbReference>
<dbReference type="InterPro" id="IPR020904">
    <property type="entry name" value="Sc_DH/Rdtase_CS"/>
</dbReference>
<dbReference type="Pfam" id="PF00106">
    <property type="entry name" value="adh_short"/>
    <property type="match status" value="1"/>
</dbReference>
<gene>
    <name evidence="3" type="ORF">DFR28_10825</name>
</gene>
<accession>A0A395JI78</accession>
<reference evidence="3 4" key="1">
    <citation type="submission" date="2018-06" db="EMBL/GenBank/DDBJ databases">
        <title>Genomic Encyclopedia of Type Strains, Phase IV (KMG-IV): sequencing the most valuable type-strain genomes for metagenomic binning, comparative biology and taxonomic classification.</title>
        <authorList>
            <person name="Goeker M."/>
        </authorList>
    </citation>
    <scope>NUCLEOTIDE SEQUENCE [LARGE SCALE GENOMIC DNA]</scope>
    <source>
        <strain evidence="3 4">DSM 24032</strain>
    </source>
</reference>
<dbReference type="FunCoup" id="A0A395JI78">
    <property type="interactions" value="359"/>
</dbReference>
<dbReference type="InterPro" id="IPR002347">
    <property type="entry name" value="SDR_fam"/>
</dbReference>
<evidence type="ECO:0000256" key="1">
    <source>
        <dbReference type="ARBA" id="ARBA00006484"/>
    </source>
</evidence>
<proteinExistence type="inferred from homology"/>
<dbReference type="OrthoDB" id="9775296at2"/>
<protein>
    <submittedName>
        <fullName evidence="3">Short-subunit dehydrogenase</fullName>
    </submittedName>
</protein>
<dbReference type="RefSeq" id="WP_113955776.1">
    <property type="nucleotide sequence ID" value="NZ_QNRT01000008.1"/>
</dbReference>
<dbReference type="AlphaFoldDB" id="A0A395JI78"/>
<dbReference type="GO" id="GO:0016491">
    <property type="term" value="F:oxidoreductase activity"/>
    <property type="evidence" value="ECO:0007669"/>
    <property type="project" value="UniProtKB-KW"/>
</dbReference>
<evidence type="ECO:0000313" key="4">
    <source>
        <dbReference type="Proteomes" id="UP000253083"/>
    </source>
</evidence>